<dbReference type="Proteomes" id="UP000256519">
    <property type="component" value="Unassembled WGS sequence"/>
</dbReference>
<dbReference type="Pfam" id="PF01494">
    <property type="entry name" value="FAD_binding_3"/>
    <property type="match status" value="1"/>
</dbReference>
<dbReference type="SUPFAM" id="SSF51905">
    <property type="entry name" value="FAD/NAD(P)-binding domain"/>
    <property type="match status" value="1"/>
</dbReference>
<comment type="caution">
    <text evidence="6">The sequence shown here is derived from an EMBL/GenBank/DDBJ whole genome shotgun (WGS) entry which is preliminary data.</text>
</comment>
<sequence length="398" mass="44330">MSDLHVLIAGGGIGGLSLGQHLKKAGISFSIYEREDEVSKNGYRLHMNMDGGESLRAALPENLYKLYVQTSRKNPRREMAVLIDEQLNEVGVRPHIGAPNDEEFPHTAVNRRTLCQILLSGIEEHVHFNSVVTGFEQDEQGVSLFLADGTVAKGDILVAADGINSAIRRQLMPDVQPVDTKARAIYSKSPLTKKIRQQLPEILFDGFTSAMDSVGTYMAIGPYEPRRSVAEAVKELAPESTIEPVDDYVMITLNVSKQLNVSDEEIRRTKPEEHHQLMLDLTKDWHPILRGLVERIDPQTVSVLPVRAIEPIDPWETSRVTLIGDAIHAMPPSFGAGSNLALRDACILAEQIVAIYKKQTDVYSGISQYEAAMRAHDYPIFEMSANEKKARKFNQVHQ</sequence>
<evidence type="ECO:0000256" key="4">
    <source>
        <dbReference type="ARBA" id="ARBA00023033"/>
    </source>
</evidence>
<dbReference type="PRINTS" id="PR00420">
    <property type="entry name" value="RNGMNOXGNASE"/>
</dbReference>
<organism evidence="6 7">
    <name type="scientific">Priestia megaterium</name>
    <name type="common">Bacillus megaterium</name>
    <dbReference type="NCBI Taxonomy" id="1404"/>
    <lineage>
        <taxon>Bacteria</taxon>
        <taxon>Bacillati</taxon>
        <taxon>Bacillota</taxon>
        <taxon>Bacilli</taxon>
        <taxon>Bacillales</taxon>
        <taxon>Bacillaceae</taxon>
        <taxon>Priestia</taxon>
    </lineage>
</organism>
<dbReference type="AlphaFoldDB" id="A0A3D8X1C5"/>
<protein>
    <submittedName>
        <fullName evidence="6">FAD-binding protein</fullName>
    </submittedName>
</protein>
<reference evidence="6 7" key="1">
    <citation type="journal article" date="2018" name="Appl. Environ. Microbiol.">
        <title>Antimicrobial susceptibility testing and tentative epidemiological cut-off values of five Bacillus species relevant for use as animal feed additives or for plant protection.</title>
        <authorList>
            <person name="Agerso Y."/>
            <person name="Stuer-Lauridsen B."/>
            <person name="Bjerre K."/>
            <person name="Jensen M.G."/>
            <person name="Johansen E."/>
            <person name="Bennedsen M."/>
            <person name="Brockmann E."/>
            <person name="Nielsen B."/>
        </authorList>
    </citation>
    <scope>NUCLEOTIDE SEQUENCE [LARGE SCALE GENOMIC DNA]</scope>
    <source>
        <strain evidence="6 7">CHCC20162</strain>
    </source>
</reference>
<name>A0A3D8X1C5_PRIMG</name>
<evidence type="ECO:0000313" key="7">
    <source>
        <dbReference type="Proteomes" id="UP000256519"/>
    </source>
</evidence>
<accession>A0A3D8X1C5</accession>
<dbReference type="PANTHER" id="PTHR47178">
    <property type="entry name" value="MONOOXYGENASE, FAD-BINDING"/>
    <property type="match status" value="1"/>
</dbReference>
<dbReference type="RefSeq" id="WP_116075239.1">
    <property type="nucleotide sequence ID" value="NZ_CP187630.1"/>
</dbReference>
<dbReference type="PANTHER" id="PTHR47178:SF5">
    <property type="entry name" value="FAD-BINDING DOMAIN-CONTAINING PROTEIN"/>
    <property type="match status" value="1"/>
</dbReference>
<dbReference type="InterPro" id="IPR036188">
    <property type="entry name" value="FAD/NAD-bd_sf"/>
</dbReference>
<dbReference type="InterPro" id="IPR002938">
    <property type="entry name" value="FAD-bd"/>
</dbReference>
<proteinExistence type="predicted"/>
<feature type="domain" description="FAD-binding" evidence="5">
    <location>
        <begin position="4"/>
        <end position="372"/>
    </location>
</feature>
<dbReference type="GO" id="GO:0071949">
    <property type="term" value="F:FAD binding"/>
    <property type="evidence" value="ECO:0007669"/>
    <property type="project" value="InterPro"/>
</dbReference>
<evidence type="ECO:0000259" key="5">
    <source>
        <dbReference type="Pfam" id="PF01494"/>
    </source>
</evidence>
<evidence type="ECO:0000313" key="6">
    <source>
        <dbReference type="EMBL" id="RDZ13375.1"/>
    </source>
</evidence>
<keyword evidence="3" id="KW-0560">Oxidoreductase</keyword>
<gene>
    <name evidence="6" type="ORF">C3744_15805</name>
</gene>
<dbReference type="GO" id="GO:0004497">
    <property type="term" value="F:monooxygenase activity"/>
    <property type="evidence" value="ECO:0007669"/>
    <property type="project" value="UniProtKB-KW"/>
</dbReference>
<evidence type="ECO:0000256" key="1">
    <source>
        <dbReference type="ARBA" id="ARBA00022630"/>
    </source>
</evidence>
<evidence type="ECO:0000256" key="2">
    <source>
        <dbReference type="ARBA" id="ARBA00022827"/>
    </source>
</evidence>
<keyword evidence="2" id="KW-0274">FAD</keyword>
<keyword evidence="4" id="KW-0503">Monooxygenase</keyword>
<dbReference type="Gene3D" id="3.50.50.60">
    <property type="entry name" value="FAD/NAD(P)-binding domain"/>
    <property type="match status" value="1"/>
</dbReference>
<dbReference type="EMBL" id="PQWM01000013">
    <property type="protein sequence ID" value="RDZ13375.1"/>
    <property type="molecule type" value="Genomic_DNA"/>
</dbReference>
<keyword evidence="1" id="KW-0285">Flavoprotein</keyword>
<evidence type="ECO:0000256" key="3">
    <source>
        <dbReference type="ARBA" id="ARBA00023002"/>
    </source>
</evidence>